<dbReference type="GO" id="GO:0005524">
    <property type="term" value="F:ATP binding"/>
    <property type="evidence" value="ECO:0007669"/>
    <property type="project" value="UniProtKB-UniRule"/>
</dbReference>
<dbReference type="EMBL" id="BONK01000005">
    <property type="protein sequence ID" value="GIG21116.1"/>
    <property type="molecule type" value="Genomic_DNA"/>
</dbReference>
<keyword evidence="6" id="KW-0175">Coiled coil</keyword>
<dbReference type="PANTHER" id="PTHR11070:SF45">
    <property type="entry name" value="DNA 3'-5' HELICASE"/>
    <property type="match status" value="1"/>
</dbReference>
<dbReference type="Proteomes" id="UP000632740">
    <property type="component" value="Unassembled WGS sequence"/>
</dbReference>
<evidence type="ECO:0000256" key="5">
    <source>
        <dbReference type="PROSITE-ProRule" id="PRU00560"/>
    </source>
</evidence>
<keyword evidence="3 5" id="KW-0347">Helicase</keyword>
<dbReference type="GO" id="GO:0003677">
    <property type="term" value="F:DNA binding"/>
    <property type="evidence" value="ECO:0007669"/>
    <property type="project" value="InterPro"/>
</dbReference>
<evidence type="ECO:0000313" key="9">
    <source>
        <dbReference type="EMBL" id="GIG21116.1"/>
    </source>
</evidence>
<reference evidence="9" key="1">
    <citation type="submission" date="2021-01" db="EMBL/GenBank/DDBJ databases">
        <title>Whole genome shotgun sequence of Cellulomonas chitinilytica NBRC 110799.</title>
        <authorList>
            <person name="Komaki H."/>
            <person name="Tamura T."/>
        </authorList>
    </citation>
    <scope>NUCLEOTIDE SEQUENCE</scope>
    <source>
        <strain evidence="9">NBRC 110799</strain>
    </source>
</reference>
<dbReference type="PANTHER" id="PTHR11070">
    <property type="entry name" value="UVRD / RECB / PCRA DNA HELICASE FAMILY MEMBER"/>
    <property type="match status" value="1"/>
</dbReference>
<evidence type="ECO:0000313" key="10">
    <source>
        <dbReference type="Proteomes" id="UP000632740"/>
    </source>
</evidence>
<comment type="caution">
    <text evidence="9">The sequence shown here is derived from an EMBL/GenBank/DDBJ whole genome shotgun (WGS) entry which is preliminary data.</text>
</comment>
<name>A0A919P0I7_9CELL</name>
<protein>
    <submittedName>
        <fullName evidence="9">DNA helicase</fullName>
    </submittedName>
</protein>
<sequence>MTRPEPPTALRGELDSERQYLAEARDALRRMREQAEKLLDVGAGVGGDAYAAERLGFTLTRRVAQLSDQADTPLFFGRLDLTDASDDGSTRYYIGRRHVTDDASHPLVLDWRAPVSRAFYRASTREPLGVAVRRRFGSSGGELTSFEDDHLDRGQEAGASSRILTDEIERPRVGPMRDIVATIQPEQDELVRADLSVSLCVQGGPGTGKTAVGLHRAAYLLFTHRHRLERGGVLVVGPNRALIQFVSSVLPALGELDVEQISIGELYPVDARHIDEPAVDVLKHDVRMAALLHRALWRQVVPAQAPVTVTHGSSRFTLGPDALDRVVDEVTQSSPTYATGRDRLRARVVSRLQRQIELRHADAPSESWFRSTSRSRPVTRFLDAVWPAVTPEELVHRLLSDRALLAESADGILTEAEQDLLHRPQRARSYRAARWSTSDAYLLDEVAGLIDRPRRYTHIVVDEAQDLSPMQCRALARRSTHGSLTVLGDLAQGTTPWATRSWAETATHLGRPDAAVVPLTTGFRVPSVLMDFANQLVPTLDLDVPVATSLRHDGSLRVRRVADLVAAAVEECRAALAREGSVGLVAPDSLVDDAAQALSRAGLAWGAPEDVTVHRLTLVPATVVKGLEFDTVVALEPARIVAEEPRGLNRLYVVLTRAVSDLVVLHEDPLPSELRTTPDASSAPGAAAQEPAR</sequence>
<feature type="region of interest" description="Disordered" evidence="7">
    <location>
        <begin position="671"/>
        <end position="693"/>
    </location>
</feature>
<dbReference type="AlphaFoldDB" id="A0A919P0I7"/>
<evidence type="ECO:0000256" key="3">
    <source>
        <dbReference type="ARBA" id="ARBA00022806"/>
    </source>
</evidence>
<feature type="domain" description="UvrD-like helicase ATP-binding" evidence="8">
    <location>
        <begin position="182"/>
        <end position="526"/>
    </location>
</feature>
<evidence type="ECO:0000256" key="4">
    <source>
        <dbReference type="ARBA" id="ARBA00022840"/>
    </source>
</evidence>
<evidence type="ECO:0000256" key="1">
    <source>
        <dbReference type="ARBA" id="ARBA00022741"/>
    </source>
</evidence>
<dbReference type="Gene3D" id="3.40.50.300">
    <property type="entry name" value="P-loop containing nucleotide triphosphate hydrolases"/>
    <property type="match status" value="2"/>
</dbReference>
<dbReference type="InterPro" id="IPR000212">
    <property type="entry name" value="DNA_helicase_UvrD/REP"/>
</dbReference>
<evidence type="ECO:0000256" key="7">
    <source>
        <dbReference type="SAM" id="MobiDB-lite"/>
    </source>
</evidence>
<keyword evidence="1 5" id="KW-0547">Nucleotide-binding</keyword>
<dbReference type="SUPFAM" id="SSF52540">
    <property type="entry name" value="P-loop containing nucleoside triphosphate hydrolases"/>
    <property type="match status" value="1"/>
</dbReference>
<dbReference type="GO" id="GO:0000725">
    <property type="term" value="P:recombinational repair"/>
    <property type="evidence" value="ECO:0007669"/>
    <property type="project" value="TreeGrafter"/>
</dbReference>
<dbReference type="GO" id="GO:0016787">
    <property type="term" value="F:hydrolase activity"/>
    <property type="evidence" value="ECO:0007669"/>
    <property type="project" value="UniProtKB-UniRule"/>
</dbReference>
<dbReference type="InterPro" id="IPR027417">
    <property type="entry name" value="P-loop_NTPase"/>
</dbReference>
<organism evidence="9 10">
    <name type="scientific">Cellulomonas chitinilytica</name>
    <dbReference type="NCBI Taxonomy" id="398759"/>
    <lineage>
        <taxon>Bacteria</taxon>
        <taxon>Bacillati</taxon>
        <taxon>Actinomycetota</taxon>
        <taxon>Actinomycetes</taxon>
        <taxon>Micrococcales</taxon>
        <taxon>Cellulomonadaceae</taxon>
        <taxon>Cellulomonas</taxon>
    </lineage>
</organism>
<gene>
    <name evidence="9" type="ORF">Cch01nite_18400</name>
</gene>
<accession>A0A919P0I7</accession>
<dbReference type="PROSITE" id="PS51198">
    <property type="entry name" value="UVRD_HELICASE_ATP_BIND"/>
    <property type="match status" value="1"/>
</dbReference>
<dbReference type="GO" id="GO:0043138">
    <property type="term" value="F:3'-5' DNA helicase activity"/>
    <property type="evidence" value="ECO:0007669"/>
    <property type="project" value="TreeGrafter"/>
</dbReference>
<keyword evidence="2 5" id="KW-0378">Hydrolase</keyword>
<keyword evidence="10" id="KW-1185">Reference proteome</keyword>
<dbReference type="RefSeq" id="WP_203751756.1">
    <property type="nucleotide sequence ID" value="NZ_BONK01000005.1"/>
</dbReference>
<evidence type="ECO:0000259" key="8">
    <source>
        <dbReference type="PROSITE" id="PS51198"/>
    </source>
</evidence>
<feature type="coiled-coil region" evidence="6">
    <location>
        <begin position="14"/>
        <end position="41"/>
    </location>
</feature>
<dbReference type="InterPro" id="IPR014016">
    <property type="entry name" value="UvrD-like_ATP-bd"/>
</dbReference>
<evidence type="ECO:0000256" key="6">
    <source>
        <dbReference type="SAM" id="Coils"/>
    </source>
</evidence>
<evidence type="ECO:0000256" key="2">
    <source>
        <dbReference type="ARBA" id="ARBA00022801"/>
    </source>
</evidence>
<keyword evidence="4 5" id="KW-0067">ATP-binding</keyword>
<proteinExistence type="predicted"/>
<feature type="binding site" evidence="5">
    <location>
        <begin position="203"/>
        <end position="210"/>
    </location>
    <ligand>
        <name>ATP</name>
        <dbReference type="ChEBI" id="CHEBI:30616"/>
    </ligand>
</feature>
<dbReference type="GO" id="GO:0005829">
    <property type="term" value="C:cytosol"/>
    <property type="evidence" value="ECO:0007669"/>
    <property type="project" value="TreeGrafter"/>
</dbReference>